<comment type="caution">
    <text evidence="4">The sequence shown here is derived from an EMBL/GenBank/DDBJ whole genome shotgun (WGS) entry which is preliminary data.</text>
</comment>
<dbReference type="CDD" id="cd04629">
    <property type="entry name" value="CBS_pair_bac"/>
    <property type="match status" value="1"/>
</dbReference>
<organism evidence="4 5">
    <name type="scientific">Idiomarina tyrosinivorans</name>
    <dbReference type="NCBI Taxonomy" id="1445662"/>
    <lineage>
        <taxon>Bacteria</taxon>
        <taxon>Pseudomonadati</taxon>
        <taxon>Pseudomonadota</taxon>
        <taxon>Gammaproteobacteria</taxon>
        <taxon>Alteromonadales</taxon>
        <taxon>Idiomarinaceae</taxon>
        <taxon>Idiomarina</taxon>
    </lineage>
</organism>
<proteinExistence type="predicted"/>
<keyword evidence="5" id="KW-1185">Reference proteome</keyword>
<dbReference type="AlphaFoldDB" id="A0A432ZU70"/>
<feature type="domain" description="CBS" evidence="3">
    <location>
        <begin position="10"/>
        <end position="68"/>
    </location>
</feature>
<sequence length="138" mass="15500">MKSVKVSDYMNRHPVVFTSQLAVEAAVERLLQSRQRGGPVIDAERNVIGFLSEQDCIAALLKGVYHQEQTATVADCMFHPVLTVNEDDAIVDLAERMTLEKPKIYPVLNHSQQLVGIITRTDVLRALDIHLHDGYPKH</sequence>
<dbReference type="EMBL" id="PIQH01000001">
    <property type="protein sequence ID" value="RUO81382.1"/>
    <property type="molecule type" value="Genomic_DNA"/>
</dbReference>
<dbReference type="Proteomes" id="UP000287996">
    <property type="component" value="Unassembled WGS sequence"/>
</dbReference>
<dbReference type="Gene3D" id="3.10.580.10">
    <property type="entry name" value="CBS-domain"/>
    <property type="match status" value="1"/>
</dbReference>
<dbReference type="PANTHER" id="PTHR43080">
    <property type="entry name" value="CBS DOMAIN-CONTAINING PROTEIN CBSX3, MITOCHONDRIAL"/>
    <property type="match status" value="1"/>
</dbReference>
<dbReference type="InterPro" id="IPR044729">
    <property type="entry name" value="CBS_bac"/>
</dbReference>
<evidence type="ECO:0000256" key="1">
    <source>
        <dbReference type="ARBA" id="ARBA00023122"/>
    </source>
</evidence>
<dbReference type="OrthoDB" id="9790355at2"/>
<evidence type="ECO:0000313" key="5">
    <source>
        <dbReference type="Proteomes" id="UP000287996"/>
    </source>
</evidence>
<evidence type="ECO:0000259" key="3">
    <source>
        <dbReference type="PROSITE" id="PS51371"/>
    </source>
</evidence>
<dbReference type="SMART" id="SM00116">
    <property type="entry name" value="CBS"/>
    <property type="match status" value="2"/>
</dbReference>
<protein>
    <submittedName>
        <fullName evidence="4">CBS domain-containing protein</fullName>
    </submittedName>
</protein>
<dbReference type="SUPFAM" id="SSF54631">
    <property type="entry name" value="CBS-domain pair"/>
    <property type="match status" value="1"/>
</dbReference>
<gene>
    <name evidence="4" type="ORF">CWI84_01085</name>
</gene>
<dbReference type="InterPro" id="IPR051257">
    <property type="entry name" value="Diverse_CBS-Domain"/>
</dbReference>
<accession>A0A432ZU70</accession>
<evidence type="ECO:0000256" key="2">
    <source>
        <dbReference type="PROSITE-ProRule" id="PRU00703"/>
    </source>
</evidence>
<dbReference type="InterPro" id="IPR000644">
    <property type="entry name" value="CBS_dom"/>
</dbReference>
<dbReference type="RefSeq" id="WP_126840726.1">
    <property type="nucleotide sequence ID" value="NZ_PIQH01000001.1"/>
</dbReference>
<reference evidence="4 5" key="1">
    <citation type="journal article" date="2011" name="Front. Microbiol.">
        <title>Genomic signatures of strain selection and enhancement in Bacillus atrophaeus var. globigii, a historical biowarfare simulant.</title>
        <authorList>
            <person name="Gibbons H.S."/>
            <person name="Broomall S.M."/>
            <person name="McNew L.A."/>
            <person name="Daligault H."/>
            <person name="Chapman C."/>
            <person name="Bruce D."/>
            <person name="Karavis M."/>
            <person name="Krepps M."/>
            <person name="McGregor P.A."/>
            <person name="Hong C."/>
            <person name="Park K.H."/>
            <person name="Akmal A."/>
            <person name="Feldman A."/>
            <person name="Lin J.S."/>
            <person name="Chang W.E."/>
            <person name="Higgs B.W."/>
            <person name="Demirev P."/>
            <person name="Lindquist J."/>
            <person name="Liem A."/>
            <person name="Fochler E."/>
            <person name="Read T.D."/>
            <person name="Tapia R."/>
            <person name="Johnson S."/>
            <person name="Bishop-Lilly K.A."/>
            <person name="Detter C."/>
            <person name="Han C."/>
            <person name="Sozhamannan S."/>
            <person name="Rosenzweig C.N."/>
            <person name="Skowronski E.W."/>
        </authorList>
    </citation>
    <scope>NUCLEOTIDE SEQUENCE [LARGE SCALE GENOMIC DNA]</scope>
    <source>
        <strain evidence="4 5">CC-PW-9</strain>
    </source>
</reference>
<feature type="domain" description="CBS" evidence="3">
    <location>
        <begin position="77"/>
        <end position="134"/>
    </location>
</feature>
<keyword evidence="1 2" id="KW-0129">CBS domain</keyword>
<evidence type="ECO:0000313" key="4">
    <source>
        <dbReference type="EMBL" id="RUO81382.1"/>
    </source>
</evidence>
<dbReference type="PROSITE" id="PS51371">
    <property type="entry name" value="CBS"/>
    <property type="match status" value="2"/>
</dbReference>
<dbReference type="PANTHER" id="PTHR43080:SF2">
    <property type="entry name" value="CBS DOMAIN-CONTAINING PROTEIN"/>
    <property type="match status" value="1"/>
</dbReference>
<dbReference type="InterPro" id="IPR046342">
    <property type="entry name" value="CBS_dom_sf"/>
</dbReference>
<dbReference type="Pfam" id="PF00571">
    <property type="entry name" value="CBS"/>
    <property type="match status" value="2"/>
</dbReference>
<name>A0A432ZU70_9GAMM</name>